<name>A0A3M7DY53_HORWE</name>
<dbReference type="Proteomes" id="UP000269539">
    <property type="component" value="Unassembled WGS sequence"/>
</dbReference>
<dbReference type="SUPFAM" id="SSF69103">
    <property type="entry name" value="Arp2/3 complex 16 kDa subunit ARPC5"/>
    <property type="match status" value="1"/>
</dbReference>
<dbReference type="InterPro" id="IPR001810">
    <property type="entry name" value="F-box_dom"/>
</dbReference>
<keyword evidence="3" id="KW-0963">Cytoplasm</keyword>
<evidence type="ECO:0000313" key="10">
    <source>
        <dbReference type="EMBL" id="RMY75778.1"/>
    </source>
</evidence>
<evidence type="ECO:0000256" key="4">
    <source>
        <dbReference type="ARBA" id="ARBA00023212"/>
    </source>
</evidence>
<evidence type="ECO:0000256" key="5">
    <source>
        <dbReference type="RuleBase" id="RU004301"/>
    </source>
</evidence>
<dbReference type="VEuPathDB" id="FungiDB:BTJ68_09834"/>
<evidence type="ECO:0000313" key="9">
    <source>
        <dbReference type="EMBL" id="RMY69319.1"/>
    </source>
</evidence>
<keyword evidence="4 5" id="KW-0206">Cytoskeleton</keyword>
<feature type="region of interest" description="Disordered" evidence="6">
    <location>
        <begin position="192"/>
        <end position="246"/>
    </location>
</feature>
<dbReference type="Pfam" id="PF00646">
    <property type="entry name" value="F-box"/>
    <property type="match status" value="1"/>
</dbReference>
<evidence type="ECO:0000256" key="3">
    <source>
        <dbReference type="ARBA" id="ARBA00022490"/>
    </source>
</evidence>
<evidence type="ECO:0000313" key="11">
    <source>
        <dbReference type="Proteomes" id="UP000269276"/>
    </source>
</evidence>
<dbReference type="Proteomes" id="UP000269276">
    <property type="component" value="Unassembled WGS sequence"/>
</dbReference>
<evidence type="ECO:0000259" key="7">
    <source>
        <dbReference type="Pfam" id="PF00646"/>
    </source>
</evidence>
<dbReference type="EMBL" id="QWIP01000206">
    <property type="protein sequence ID" value="RMY69319.1"/>
    <property type="molecule type" value="Genomic_DNA"/>
</dbReference>
<feature type="domain" description="F-box" evidence="7">
    <location>
        <begin position="262"/>
        <end position="293"/>
    </location>
</feature>
<dbReference type="OrthoDB" id="3800738at2759"/>
<dbReference type="GO" id="GO:0030833">
    <property type="term" value="P:regulation of actin filament polymerization"/>
    <property type="evidence" value="ECO:0007669"/>
    <property type="project" value="InterPro"/>
</dbReference>
<evidence type="ECO:0000313" key="12">
    <source>
        <dbReference type="Proteomes" id="UP000269539"/>
    </source>
</evidence>
<dbReference type="AlphaFoldDB" id="A0A3M7DY53"/>
<dbReference type="Pfam" id="PF04699">
    <property type="entry name" value="P16-Arc"/>
    <property type="match status" value="1"/>
</dbReference>
<dbReference type="Proteomes" id="UP000281468">
    <property type="component" value="Unassembled WGS sequence"/>
</dbReference>
<dbReference type="InterPro" id="IPR036743">
    <property type="entry name" value="ARPC5_sf"/>
</dbReference>
<dbReference type="Gene3D" id="1.25.40.190">
    <property type="entry name" value="Actin-related protein 2/3 complex subunit 5"/>
    <property type="match status" value="1"/>
</dbReference>
<dbReference type="EMBL" id="QWIO01001767">
    <property type="protein sequence ID" value="RMY66624.1"/>
    <property type="molecule type" value="Genomic_DNA"/>
</dbReference>
<protein>
    <recommendedName>
        <fullName evidence="5">Actin-related protein 2/3 complex subunit 5</fullName>
    </recommendedName>
</protein>
<evidence type="ECO:0000313" key="13">
    <source>
        <dbReference type="Proteomes" id="UP000281468"/>
    </source>
</evidence>
<evidence type="ECO:0000256" key="6">
    <source>
        <dbReference type="SAM" id="MobiDB-lite"/>
    </source>
</evidence>
<accession>A0A3M7DY53</accession>
<comment type="function">
    <text evidence="5">Functions as component of the Arp2/3 complex which is involved in regulation of actin polymerization and together with an activating nucleation-promoting factor (NPF) mediates the formation of branched actin networks. Arp2/3 complex plays a critical role in the control of cell morphogenesis via the modulation of cell polarity development.</text>
</comment>
<dbReference type="GO" id="GO:0034314">
    <property type="term" value="P:Arp2/3 complex-mediated actin nucleation"/>
    <property type="evidence" value="ECO:0007669"/>
    <property type="project" value="InterPro"/>
</dbReference>
<dbReference type="GO" id="GO:0005885">
    <property type="term" value="C:Arp2/3 protein complex"/>
    <property type="evidence" value="ECO:0007669"/>
    <property type="project" value="InterPro"/>
</dbReference>
<comment type="similarity">
    <text evidence="2 5">Belongs to the ARPC5 family.</text>
</comment>
<gene>
    <name evidence="10" type="ORF">D0862_13869</name>
    <name evidence="9" type="ORF">D0863_06545</name>
    <name evidence="8" type="ORF">D0864_11799</name>
</gene>
<comment type="caution">
    <text evidence="9">The sequence shown here is derived from an EMBL/GenBank/DDBJ whole genome shotgun (WGS) entry which is preliminary data.</text>
</comment>
<reference evidence="11 12" key="1">
    <citation type="journal article" date="2018" name="BMC Genomics">
        <title>Genomic evidence for intraspecific hybridization in a clonal and extremely halotolerant yeast.</title>
        <authorList>
            <person name="Gostincar C."/>
            <person name="Stajich J.E."/>
            <person name="Zupancic J."/>
            <person name="Zalar P."/>
            <person name="Gunde-Cimerman N."/>
        </authorList>
    </citation>
    <scope>NUCLEOTIDE SEQUENCE [LARGE SCALE GENOMIC DNA]</scope>
    <source>
        <strain evidence="8 12">EXF-10513</strain>
        <strain evidence="10 13">EXF-171</strain>
        <strain evidence="9 11">EXF-2682</strain>
    </source>
</reference>
<proteinExistence type="inferred from homology"/>
<dbReference type="VEuPathDB" id="FungiDB:BTJ68_09835"/>
<dbReference type="InterPro" id="IPR006789">
    <property type="entry name" value="ARPC5"/>
</dbReference>
<sequence length="509" mass="57135">MAEFNWRTINIDALDPESAYNFDLSTLTPAVQPVSTADVQNLSNQIRQLMRGGNAEGALQGALENAPYGADEQGKSIHLSVVTEVLGQIRQAEMTPILQRLYGSEGGSELCDTLMKYLYKGMSQGAPGSGSTPKNMTPQATGFSQMGGRSFGGEGGGQAMSVFLSWHEKLVEMVGPGSIVRVMSDRRTAQSDKLLNNNNNTLHSSSNILRHQGTSKMAPKKRKAEVDHGSRKKQATETPSTRRITRGMTTDAARRAVFDTAELLENIIMQLPPRKIFVIQRVCKQFRDIVASSVKLQQRLFFRADGFEVQERRMTAKADTDQSTSYRFVRPNDIIYQDEHLGRIVTPVRLNCIVQSERPAKKLSAPDAYYGNHEQVFFWHNDILNILNGDNPLGNTYLTHPPRAYVTIDFDMWHKSDYMYRYWIRGEIRNPNGWRIAELLRAVTCSKSMRIKRYQKETKGMKKFENISLRAIIGDEDLFDKTKVGLSYGGIGLTGCIAPTEEEWDAMAG</sequence>
<feature type="compositionally biased region" description="Low complexity" evidence="6">
    <location>
        <begin position="194"/>
        <end position="207"/>
    </location>
</feature>
<evidence type="ECO:0000313" key="8">
    <source>
        <dbReference type="EMBL" id="RMY66624.1"/>
    </source>
</evidence>
<evidence type="ECO:0000256" key="1">
    <source>
        <dbReference type="ARBA" id="ARBA00004245"/>
    </source>
</evidence>
<dbReference type="InterPro" id="IPR036047">
    <property type="entry name" value="F-box-like_dom_sf"/>
</dbReference>
<dbReference type="PANTHER" id="PTHR12644">
    <property type="entry name" value="ARP2/3 COMPLEX 16 KD SUBUNIT P16-ARC"/>
    <property type="match status" value="1"/>
</dbReference>
<dbReference type="EMBL" id="QWIQ01000825">
    <property type="protein sequence ID" value="RMY75778.1"/>
    <property type="molecule type" value="Genomic_DNA"/>
</dbReference>
<organism evidence="9 11">
    <name type="scientific">Hortaea werneckii</name>
    <name type="common">Black yeast</name>
    <name type="synonym">Cladosporium werneckii</name>
    <dbReference type="NCBI Taxonomy" id="91943"/>
    <lineage>
        <taxon>Eukaryota</taxon>
        <taxon>Fungi</taxon>
        <taxon>Dikarya</taxon>
        <taxon>Ascomycota</taxon>
        <taxon>Pezizomycotina</taxon>
        <taxon>Dothideomycetes</taxon>
        <taxon>Dothideomycetidae</taxon>
        <taxon>Mycosphaerellales</taxon>
        <taxon>Teratosphaeriaceae</taxon>
        <taxon>Hortaea</taxon>
    </lineage>
</organism>
<evidence type="ECO:0000256" key="2">
    <source>
        <dbReference type="ARBA" id="ARBA00006084"/>
    </source>
</evidence>
<dbReference type="SUPFAM" id="SSF81383">
    <property type="entry name" value="F-box domain"/>
    <property type="match status" value="1"/>
</dbReference>
<comment type="subcellular location">
    <subcellularLocation>
        <location evidence="1">Cytoplasm</location>
        <location evidence="1">Cytoskeleton</location>
    </subcellularLocation>
</comment>